<protein>
    <submittedName>
        <fullName evidence="1">Uncharacterized protein</fullName>
    </submittedName>
</protein>
<dbReference type="AlphaFoldDB" id="A0AAV4NJZ9"/>
<keyword evidence="2" id="KW-1185">Reference proteome</keyword>
<gene>
    <name evidence="1" type="ORF">CEXT_677101</name>
</gene>
<reference evidence="1 2" key="1">
    <citation type="submission" date="2021-06" db="EMBL/GenBank/DDBJ databases">
        <title>Caerostris extrusa draft genome.</title>
        <authorList>
            <person name="Kono N."/>
            <person name="Arakawa K."/>
        </authorList>
    </citation>
    <scope>NUCLEOTIDE SEQUENCE [LARGE SCALE GENOMIC DNA]</scope>
</reference>
<sequence length="160" mass="17677">MGGTRGVVTIIVASLRFSSGPSDWNRLEFGGVFISHLIGLIFNIRSVPFGRENKVVGFCLSFTFRVMEYAIHTRANTISSCLFLKAISLVSQVRDLVLEHTIQKNITIIPKFSTELFHSYYILHGFFNNAVVVLSPSELICICVGSLSLEKSLNCGLGES</sequence>
<evidence type="ECO:0000313" key="1">
    <source>
        <dbReference type="EMBL" id="GIX84645.1"/>
    </source>
</evidence>
<accession>A0AAV4NJZ9</accession>
<organism evidence="1 2">
    <name type="scientific">Caerostris extrusa</name>
    <name type="common">Bark spider</name>
    <name type="synonym">Caerostris bankana</name>
    <dbReference type="NCBI Taxonomy" id="172846"/>
    <lineage>
        <taxon>Eukaryota</taxon>
        <taxon>Metazoa</taxon>
        <taxon>Ecdysozoa</taxon>
        <taxon>Arthropoda</taxon>
        <taxon>Chelicerata</taxon>
        <taxon>Arachnida</taxon>
        <taxon>Araneae</taxon>
        <taxon>Araneomorphae</taxon>
        <taxon>Entelegynae</taxon>
        <taxon>Araneoidea</taxon>
        <taxon>Araneidae</taxon>
        <taxon>Caerostris</taxon>
    </lineage>
</organism>
<comment type="caution">
    <text evidence="1">The sequence shown here is derived from an EMBL/GenBank/DDBJ whole genome shotgun (WGS) entry which is preliminary data.</text>
</comment>
<dbReference type="EMBL" id="BPLR01003444">
    <property type="protein sequence ID" value="GIX84645.1"/>
    <property type="molecule type" value="Genomic_DNA"/>
</dbReference>
<name>A0AAV4NJZ9_CAEEX</name>
<evidence type="ECO:0000313" key="2">
    <source>
        <dbReference type="Proteomes" id="UP001054945"/>
    </source>
</evidence>
<proteinExistence type="predicted"/>
<dbReference type="Proteomes" id="UP001054945">
    <property type="component" value="Unassembled WGS sequence"/>
</dbReference>